<gene>
    <name evidence="1" type="ORF">ONZ43_g3982</name>
</gene>
<sequence>MIPPTPLLLLLAAIVCSVRAVENWPILAPLAGENVPANQTYTIKWTAQTEGPVSITLMYTDADQIILTPSTENTGSYEWIPVSVLAGNADYFLKICDVNLDGSECAYTSDGRFHIVQSSTTPTTSTINPTSTTTTSTIDTTSTTPSSTSSSTSKTPITTSTTTTPPSTETTRMTTTPTPSEDNGNKESSGLGTASTVGLSVGTTLGTLALAAVIFIFYKKFKKGKASTPGSGPGPHGAGAHPSAYYYPDAPRVGMGEYSQPQHNQQYPIQGHPVQQKQHPPSELDSQTVVHELGDYRR</sequence>
<comment type="caution">
    <text evidence="1">The sequence shown here is derived from an EMBL/GenBank/DDBJ whole genome shotgun (WGS) entry which is preliminary data.</text>
</comment>
<evidence type="ECO:0000313" key="2">
    <source>
        <dbReference type="Proteomes" id="UP001153334"/>
    </source>
</evidence>
<evidence type="ECO:0000313" key="1">
    <source>
        <dbReference type="EMBL" id="KAJ8118484.1"/>
    </source>
</evidence>
<reference evidence="1" key="1">
    <citation type="submission" date="2022-11" db="EMBL/GenBank/DDBJ databases">
        <title>Genome Sequence of Nemania bipapillata.</title>
        <authorList>
            <person name="Buettner E."/>
        </authorList>
    </citation>
    <scope>NUCLEOTIDE SEQUENCE</scope>
    <source>
        <strain evidence="1">CP14</strain>
    </source>
</reference>
<proteinExistence type="predicted"/>
<protein>
    <submittedName>
        <fullName evidence="1">Uncharacterized protein</fullName>
    </submittedName>
</protein>
<organism evidence="1 2">
    <name type="scientific">Nemania bipapillata</name>
    <dbReference type="NCBI Taxonomy" id="110536"/>
    <lineage>
        <taxon>Eukaryota</taxon>
        <taxon>Fungi</taxon>
        <taxon>Dikarya</taxon>
        <taxon>Ascomycota</taxon>
        <taxon>Pezizomycotina</taxon>
        <taxon>Sordariomycetes</taxon>
        <taxon>Xylariomycetidae</taxon>
        <taxon>Xylariales</taxon>
        <taxon>Xylariaceae</taxon>
        <taxon>Nemania</taxon>
    </lineage>
</organism>
<name>A0ACC2ITJ9_9PEZI</name>
<accession>A0ACC2ITJ9</accession>
<keyword evidence="2" id="KW-1185">Reference proteome</keyword>
<dbReference type="Proteomes" id="UP001153334">
    <property type="component" value="Unassembled WGS sequence"/>
</dbReference>
<dbReference type="EMBL" id="JAPESX010001008">
    <property type="protein sequence ID" value="KAJ8118484.1"/>
    <property type="molecule type" value="Genomic_DNA"/>
</dbReference>